<protein>
    <submittedName>
        <fullName evidence="3">Sialate O-acetylesterase</fullName>
    </submittedName>
</protein>
<evidence type="ECO:0000256" key="1">
    <source>
        <dbReference type="SAM" id="MobiDB-lite"/>
    </source>
</evidence>
<accession>A0A1T4Y518</accession>
<proteinExistence type="predicted"/>
<dbReference type="EMBL" id="FUYE01000007">
    <property type="protein sequence ID" value="SKA96618.1"/>
    <property type="molecule type" value="Genomic_DNA"/>
</dbReference>
<dbReference type="InterPro" id="IPR036514">
    <property type="entry name" value="SGNH_hydro_sf"/>
</dbReference>
<dbReference type="STRING" id="48467.SAMN02745166_02436"/>
<dbReference type="OrthoDB" id="183320at2"/>
<dbReference type="InterPro" id="IPR013783">
    <property type="entry name" value="Ig-like_fold"/>
</dbReference>
<feature type="chain" id="PRO_5012910929" evidence="2">
    <location>
        <begin position="23"/>
        <end position="584"/>
    </location>
</feature>
<evidence type="ECO:0000313" key="3">
    <source>
        <dbReference type="EMBL" id="SKA96618.1"/>
    </source>
</evidence>
<name>A0A1T4Y518_9BACT</name>
<dbReference type="RefSeq" id="WP_078813633.1">
    <property type="nucleotide sequence ID" value="NZ_FUYE01000007.1"/>
</dbReference>
<dbReference type="Gene3D" id="2.60.40.10">
    <property type="entry name" value="Immunoglobulins"/>
    <property type="match status" value="1"/>
</dbReference>
<gene>
    <name evidence="3" type="ORF">SAMN02745166_02436</name>
</gene>
<evidence type="ECO:0000256" key="2">
    <source>
        <dbReference type="SAM" id="SignalP"/>
    </source>
</evidence>
<dbReference type="AlphaFoldDB" id="A0A1T4Y518"/>
<dbReference type="SUPFAM" id="SSF52266">
    <property type="entry name" value="SGNH hydrolase"/>
    <property type="match status" value="1"/>
</dbReference>
<sequence>MKFPLLHLFVILSVSLPVSAFAELSLPHCFSDHMVLQRERAAQIWGQADAQAEVTVRFKDQSATTKADANGHWKTQIPTGAADAQGAELTVTSHGENVKVSDVLVGEVWLASGQSNMYFTMDRVPAYEALMAKANYPGLRMFNAPLVTAEKPQADIEGPWSLCSPETVPSYSAVAFFFALKLHQELGVPVGVIKTAWGGKPVETFTSREALNTLPGTKAMVDKLMEEAATYDPPQAQAAYEKRLEQWKATMAAAKGQPADDRKRLPKKPAAPKPPLLTEGKPGVLYNAMIHPFVGYTMRGAIWYQGEGNAKAGAVPYDQTLPLMIRDWRQRWKDEFSFYFVQLANYREPSTAPGTPDPWPLLQDRMRHILETTPKTGMAVINDVGEANDIHPKDKQTPGERLARWALAKDYRRDILHSSPLYRSSKVKDGAMQITFDHVGAGLKSRDGGPLKRFEIAGADRVWHWADASVKGKDQVVVSNPAVPQPVAVRYAWASNPEGANLINGEGLPASVFRTDDWNDVEVTATETGGRSNQEKRRILGAEIKALNAQSAKMDKTSPDFKATRKKIQEMLAEFKAMAPSKAK</sequence>
<organism evidence="3 4">
    <name type="scientific">Prosthecobacter debontii</name>
    <dbReference type="NCBI Taxonomy" id="48467"/>
    <lineage>
        <taxon>Bacteria</taxon>
        <taxon>Pseudomonadati</taxon>
        <taxon>Verrucomicrobiota</taxon>
        <taxon>Verrucomicrobiia</taxon>
        <taxon>Verrucomicrobiales</taxon>
        <taxon>Verrucomicrobiaceae</taxon>
        <taxon>Prosthecobacter</taxon>
    </lineage>
</organism>
<dbReference type="InterPro" id="IPR039329">
    <property type="entry name" value="SIAE"/>
</dbReference>
<feature type="signal peptide" evidence="2">
    <location>
        <begin position="1"/>
        <end position="22"/>
    </location>
</feature>
<feature type="region of interest" description="Disordered" evidence="1">
    <location>
        <begin position="252"/>
        <end position="276"/>
    </location>
</feature>
<dbReference type="Proteomes" id="UP000190774">
    <property type="component" value="Unassembled WGS sequence"/>
</dbReference>
<dbReference type="PANTHER" id="PTHR22901">
    <property type="entry name" value="SIALATE O-ACETYLESTERASE"/>
    <property type="match status" value="1"/>
</dbReference>
<dbReference type="PANTHER" id="PTHR22901:SF0">
    <property type="entry name" value="SIALATE O-ACETYLESTERASE"/>
    <property type="match status" value="1"/>
</dbReference>
<dbReference type="GO" id="GO:0005975">
    <property type="term" value="P:carbohydrate metabolic process"/>
    <property type="evidence" value="ECO:0007669"/>
    <property type="project" value="TreeGrafter"/>
</dbReference>
<keyword evidence="4" id="KW-1185">Reference proteome</keyword>
<dbReference type="Gene3D" id="3.40.50.1110">
    <property type="entry name" value="SGNH hydrolase"/>
    <property type="match status" value="1"/>
</dbReference>
<dbReference type="GO" id="GO:0001681">
    <property type="term" value="F:sialate O-acetylesterase activity"/>
    <property type="evidence" value="ECO:0007669"/>
    <property type="project" value="InterPro"/>
</dbReference>
<reference evidence="4" key="1">
    <citation type="submission" date="2017-02" db="EMBL/GenBank/DDBJ databases">
        <authorList>
            <person name="Varghese N."/>
            <person name="Submissions S."/>
        </authorList>
    </citation>
    <scope>NUCLEOTIDE SEQUENCE [LARGE SCALE GENOMIC DNA]</scope>
    <source>
        <strain evidence="4">ATCC 700200</strain>
    </source>
</reference>
<keyword evidence="2" id="KW-0732">Signal</keyword>
<evidence type="ECO:0000313" key="4">
    <source>
        <dbReference type="Proteomes" id="UP000190774"/>
    </source>
</evidence>